<proteinExistence type="inferred from homology"/>
<feature type="domain" description="Methyltransferase" evidence="5">
    <location>
        <begin position="113"/>
        <end position="212"/>
    </location>
</feature>
<dbReference type="InterPro" id="IPR041698">
    <property type="entry name" value="Methyltransf_25"/>
</dbReference>
<dbReference type="Pfam" id="PF13649">
    <property type="entry name" value="Methyltransf_25"/>
    <property type="match status" value="1"/>
</dbReference>
<evidence type="ECO:0000256" key="1">
    <source>
        <dbReference type="ARBA" id="ARBA00005179"/>
    </source>
</evidence>
<organism evidence="6 7">
    <name type="scientific">Alternaria dauci</name>
    <dbReference type="NCBI Taxonomy" id="48095"/>
    <lineage>
        <taxon>Eukaryota</taxon>
        <taxon>Fungi</taxon>
        <taxon>Dikarya</taxon>
        <taxon>Ascomycota</taxon>
        <taxon>Pezizomycotina</taxon>
        <taxon>Dothideomycetes</taxon>
        <taxon>Pleosporomycetidae</taxon>
        <taxon>Pleosporales</taxon>
        <taxon>Pleosporineae</taxon>
        <taxon>Pleosporaceae</taxon>
        <taxon>Alternaria</taxon>
        <taxon>Alternaria sect. Porri</taxon>
    </lineage>
</organism>
<dbReference type="PANTHER" id="PTHR35897">
    <property type="entry name" value="METHYLTRANSFERASE AUSD"/>
    <property type="match status" value="1"/>
</dbReference>
<dbReference type="Pfam" id="PF04733">
    <property type="entry name" value="Coatomer_E"/>
    <property type="match status" value="1"/>
</dbReference>
<dbReference type="RefSeq" id="XP_069308916.1">
    <property type="nucleotide sequence ID" value="XM_069449104.1"/>
</dbReference>
<dbReference type="SUPFAM" id="SSF53335">
    <property type="entry name" value="S-adenosyl-L-methionine-dependent methyltransferases"/>
    <property type="match status" value="1"/>
</dbReference>
<comment type="pathway">
    <text evidence="1">Secondary metabolite biosynthesis.</text>
</comment>
<dbReference type="Gene3D" id="3.40.50.150">
    <property type="entry name" value="Vaccinia Virus protein VP39"/>
    <property type="match status" value="1"/>
</dbReference>
<keyword evidence="3" id="KW-0949">S-adenosyl-L-methionine</keyword>
<reference evidence="6 7" key="1">
    <citation type="submission" date="2024-09" db="EMBL/GenBank/DDBJ databases">
        <title>T2T genomes of carrot and Alternaria dauci and their utility for understanding host-pathogen interaction during carrot leaf blight disease.</title>
        <authorList>
            <person name="Liu W."/>
            <person name="Xu S."/>
            <person name="Ou C."/>
            <person name="Liu X."/>
            <person name="Zhuang F."/>
            <person name="Deng X.W."/>
        </authorList>
    </citation>
    <scope>NUCLEOTIDE SEQUENCE [LARGE SCALE GENOMIC DNA]</scope>
    <source>
        <strain evidence="6 7">A2016</strain>
    </source>
</reference>
<accession>A0ABR3UPX7</accession>
<evidence type="ECO:0000256" key="2">
    <source>
        <dbReference type="ARBA" id="ARBA00022679"/>
    </source>
</evidence>
<keyword evidence="2" id="KW-0808">Transferase</keyword>
<evidence type="ECO:0000256" key="4">
    <source>
        <dbReference type="ARBA" id="ARBA00038314"/>
    </source>
</evidence>
<dbReference type="EMBL" id="JBHGVX010000002">
    <property type="protein sequence ID" value="KAL1798332.1"/>
    <property type="molecule type" value="Genomic_DNA"/>
</dbReference>
<keyword evidence="7" id="KW-1185">Reference proteome</keyword>
<evidence type="ECO:0000313" key="6">
    <source>
        <dbReference type="EMBL" id="KAL1798332.1"/>
    </source>
</evidence>
<dbReference type="SUPFAM" id="SSF48452">
    <property type="entry name" value="TPR-like"/>
    <property type="match status" value="1"/>
</dbReference>
<sequence length="583" mass="64599">MTEAAPVQDPAQEERSSVEQILTTKAYEQNPELLPWYTKELEEPSPAVREIFEKYSKIAPADVVTHIKRVRDDAFTVFPYPCLGNWGFLNFSIGVNPAYQEVLRRIKNGEQFLDLGCCMGQDIRKLVHDGAPSEHTYASDLKKNFWDIGYDMFLDRSTLQTRFVEADIFDADSELKQMDGKMDMVNAASFFHLFDWNQQVEAAKRVVQLLRPVSGSLVVGRQGGKPEAGSFAHVMKEMTAFWHNPESWAKMWKQVGDETGTDWKVQAVLGEEDLSKRMKTSLVPAVMDPYSPEGELINIHSAFHAGAFQQVLNFDTSNFSSSNALPVRVLKLRSQIALGQAQAVSSELASEKTPDLVAVKLLADYEQGKDVVGQAKKLAEQHGQDNLTVQLCVGMILERAGETEAALNVLSKHQGSLDAVALIVQIHLQQNRTDLAAKEAQRARKWAQDSLLVNIAESWVGMREGGEKYQSAFYVFEELATSSQSTSPHSLVAQAVSELHLGRLPEAEAALQQALSIDGTSADTLANLVVLNTLLGKKEDAEQLKSQLQSSAPQHRALADWASKKDEFAKAAAKYTPKFEVAS</sequence>
<dbReference type="InterPro" id="IPR011990">
    <property type="entry name" value="TPR-like_helical_dom_sf"/>
</dbReference>
<comment type="caution">
    <text evidence="6">The sequence shown here is derived from an EMBL/GenBank/DDBJ whole genome shotgun (WGS) entry which is preliminary data.</text>
</comment>
<gene>
    <name evidence="6" type="ORF">ACET3X_002369</name>
</gene>
<dbReference type="InterPro" id="IPR051654">
    <property type="entry name" value="Meroterpenoid_MTases"/>
</dbReference>
<evidence type="ECO:0000313" key="7">
    <source>
        <dbReference type="Proteomes" id="UP001578633"/>
    </source>
</evidence>
<evidence type="ECO:0000259" key="5">
    <source>
        <dbReference type="Pfam" id="PF13649"/>
    </source>
</evidence>
<evidence type="ECO:0000256" key="3">
    <source>
        <dbReference type="ARBA" id="ARBA00022691"/>
    </source>
</evidence>
<dbReference type="PANTHER" id="PTHR35897:SF1">
    <property type="entry name" value="METHYLTRANSFERASE AUSD"/>
    <property type="match status" value="1"/>
</dbReference>
<dbReference type="Gene3D" id="1.25.40.10">
    <property type="entry name" value="Tetratricopeptide repeat domain"/>
    <property type="match status" value="1"/>
</dbReference>
<name>A0ABR3UPX7_9PLEO</name>
<dbReference type="Proteomes" id="UP001578633">
    <property type="component" value="Chromosome 2"/>
</dbReference>
<protein>
    <recommendedName>
        <fullName evidence="5">Methyltransferase domain-containing protein</fullName>
    </recommendedName>
</protein>
<comment type="similarity">
    <text evidence="4">Belongs to the class I-like SAM-binding methyltransferase superfamily.</text>
</comment>
<dbReference type="InterPro" id="IPR029063">
    <property type="entry name" value="SAM-dependent_MTases_sf"/>
</dbReference>
<dbReference type="GeneID" id="96082691"/>